<accession>F8PY35</accession>
<sequence length="133" mass="14488">ASSLKDAGNALFVKKDYAAAYAKYTEAIAVDSENAVLYANRSACGLAMKRYLDGFSDAKKATEIDPTYAKAWGRLATAQDALESYTSSIESWKRAIQALPETNLSPAQDQQKKECTAALKATTDKFNTYKNTP</sequence>
<dbReference type="STRING" id="936435.F8PY35"/>
<dbReference type="OMA" id="WANRSAC"/>
<dbReference type="GO" id="GO:0016020">
    <property type="term" value="C:membrane"/>
    <property type="evidence" value="ECO:0007669"/>
    <property type="project" value="TreeGrafter"/>
</dbReference>
<dbReference type="eggNOG" id="KOG0553">
    <property type="taxonomic scope" value="Eukaryota"/>
</dbReference>
<dbReference type="GO" id="GO:0060090">
    <property type="term" value="F:molecular adaptor activity"/>
    <property type="evidence" value="ECO:0007669"/>
    <property type="project" value="TreeGrafter"/>
</dbReference>
<dbReference type="HOGENOM" id="CLU_141867_1_0_1"/>
<dbReference type="PANTHER" id="PTHR45831">
    <property type="entry name" value="LD24721P"/>
    <property type="match status" value="1"/>
</dbReference>
<feature type="non-terminal residue" evidence="3">
    <location>
        <position position="133"/>
    </location>
</feature>
<dbReference type="EMBL" id="GL945480">
    <property type="protein sequence ID" value="EGN98798.1"/>
    <property type="molecule type" value="Genomic_DNA"/>
</dbReference>
<keyword evidence="2" id="KW-0802">TPR repeat</keyword>
<dbReference type="Gene3D" id="1.25.40.10">
    <property type="entry name" value="Tetratricopeptide repeat domain"/>
    <property type="match status" value="1"/>
</dbReference>
<name>F8PY35_SERL3</name>
<evidence type="ECO:0000313" key="4">
    <source>
        <dbReference type="Proteomes" id="UP000008063"/>
    </source>
</evidence>
<dbReference type="InterPro" id="IPR019734">
    <property type="entry name" value="TPR_rpt"/>
</dbReference>
<protein>
    <submittedName>
        <fullName evidence="3">Uncharacterized protein</fullName>
    </submittedName>
</protein>
<evidence type="ECO:0000256" key="2">
    <source>
        <dbReference type="ARBA" id="ARBA00022803"/>
    </source>
</evidence>
<organism evidence="4">
    <name type="scientific">Serpula lacrymans var. lacrymans (strain S7.3)</name>
    <name type="common">Dry rot fungus</name>
    <dbReference type="NCBI Taxonomy" id="936435"/>
    <lineage>
        <taxon>Eukaryota</taxon>
        <taxon>Fungi</taxon>
        <taxon>Dikarya</taxon>
        <taxon>Basidiomycota</taxon>
        <taxon>Agaricomycotina</taxon>
        <taxon>Agaricomycetes</taxon>
        <taxon>Agaricomycetidae</taxon>
        <taxon>Boletales</taxon>
        <taxon>Coniophorineae</taxon>
        <taxon>Serpulaceae</taxon>
        <taxon>Serpula</taxon>
    </lineage>
</organism>
<dbReference type="InterPro" id="IPR047150">
    <property type="entry name" value="SGT"/>
</dbReference>
<dbReference type="GO" id="GO:0006620">
    <property type="term" value="P:post-translational protein targeting to endoplasmic reticulum membrane"/>
    <property type="evidence" value="ECO:0007669"/>
    <property type="project" value="TreeGrafter"/>
</dbReference>
<dbReference type="AlphaFoldDB" id="F8PY35"/>
<dbReference type="Proteomes" id="UP000008063">
    <property type="component" value="Unassembled WGS sequence"/>
</dbReference>
<dbReference type="SUPFAM" id="SSF48452">
    <property type="entry name" value="TPR-like"/>
    <property type="match status" value="1"/>
</dbReference>
<dbReference type="InterPro" id="IPR011990">
    <property type="entry name" value="TPR-like_helical_dom_sf"/>
</dbReference>
<dbReference type="PANTHER" id="PTHR45831:SF2">
    <property type="entry name" value="LD24721P"/>
    <property type="match status" value="1"/>
</dbReference>
<dbReference type="InParanoid" id="F8PY35"/>
<reference evidence="4" key="1">
    <citation type="journal article" date="2011" name="Science">
        <title>The plant cell wall-decomposing machinery underlies the functional diversity of forest fungi.</title>
        <authorList>
            <person name="Eastwood D.C."/>
            <person name="Floudas D."/>
            <person name="Binder M."/>
            <person name="Majcherczyk A."/>
            <person name="Schneider P."/>
            <person name="Aerts A."/>
            <person name="Asiegbu F.O."/>
            <person name="Baker S.E."/>
            <person name="Barry K."/>
            <person name="Bendiksby M."/>
            <person name="Blumentritt M."/>
            <person name="Coutinho P.M."/>
            <person name="Cullen D."/>
            <person name="de Vries R.P."/>
            <person name="Gathman A."/>
            <person name="Goodell B."/>
            <person name="Henrissat B."/>
            <person name="Ihrmark K."/>
            <person name="Kauserud H."/>
            <person name="Kohler A."/>
            <person name="LaButti K."/>
            <person name="Lapidus A."/>
            <person name="Lavin J.L."/>
            <person name="Lee Y.-H."/>
            <person name="Lindquist E."/>
            <person name="Lilly W."/>
            <person name="Lucas S."/>
            <person name="Morin E."/>
            <person name="Murat C."/>
            <person name="Oguiza J.A."/>
            <person name="Park J."/>
            <person name="Pisabarro A.G."/>
            <person name="Riley R."/>
            <person name="Rosling A."/>
            <person name="Salamov A."/>
            <person name="Schmidt O."/>
            <person name="Schmutz J."/>
            <person name="Skrede I."/>
            <person name="Stenlid J."/>
            <person name="Wiebenga A."/>
            <person name="Xie X."/>
            <person name="Kuees U."/>
            <person name="Hibbett D.S."/>
            <person name="Hoffmeister D."/>
            <person name="Hoegberg N."/>
            <person name="Martin F."/>
            <person name="Grigoriev I.V."/>
            <person name="Watkinson S.C."/>
        </authorList>
    </citation>
    <scope>NUCLEOTIDE SEQUENCE [LARGE SCALE GENOMIC DNA]</scope>
    <source>
        <strain evidence="4">strain S7.3</strain>
    </source>
</reference>
<gene>
    <name evidence="3" type="ORF">SERLA73DRAFT_24460</name>
</gene>
<dbReference type="SMART" id="SM00028">
    <property type="entry name" value="TPR"/>
    <property type="match status" value="3"/>
</dbReference>
<keyword evidence="1" id="KW-0677">Repeat</keyword>
<evidence type="ECO:0000313" key="3">
    <source>
        <dbReference type="EMBL" id="EGN98798.1"/>
    </source>
</evidence>
<proteinExistence type="predicted"/>
<feature type="non-terminal residue" evidence="3">
    <location>
        <position position="1"/>
    </location>
</feature>
<keyword evidence="4" id="KW-1185">Reference proteome</keyword>
<dbReference type="GO" id="GO:0072380">
    <property type="term" value="C:TRC complex"/>
    <property type="evidence" value="ECO:0007669"/>
    <property type="project" value="TreeGrafter"/>
</dbReference>
<evidence type="ECO:0000256" key="1">
    <source>
        <dbReference type="ARBA" id="ARBA00022737"/>
    </source>
</evidence>